<dbReference type="EMBL" id="CP022129">
    <property type="protein sequence ID" value="ASF46897.1"/>
    <property type="molecule type" value="Genomic_DNA"/>
</dbReference>
<proteinExistence type="predicted"/>
<dbReference type="InterPro" id="IPR051396">
    <property type="entry name" value="Bact_Antivir_Def_Nuclease"/>
</dbReference>
<organism evidence="2 3">
    <name type="scientific">Methylovulum psychrotolerans</name>
    <dbReference type="NCBI Taxonomy" id="1704499"/>
    <lineage>
        <taxon>Bacteria</taxon>
        <taxon>Pseudomonadati</taxon>
        <taxon>Pseudomonadota</taxon>
        <taxon>Gammaproteobacteria</taxon>
        <taxon>Methylococcales</taxon>
        <taxon>Methylococcaceae</taxon>
        <taxon>Methylovulum</taxon>
    </lineage>
</organism>
<dbReference type="Gene3D" id="3.40.50.300">
    <property type="entry name" value="P-loop containing nucleotide triphosphate hydrolases"/>
    <property type="match status" value="1"/>
</dbReference>
<dbReference type="Pfam" id="PF13175">
    <property type="entry name" value="AAA_15"/>
    <property type="match status" value="1"/>
</dbReference>
<dbReference type="PANTHER" id="PTHR43581">
    <property type="entry name" value="ATP/GTP PHOSPHATASE"/>
    <property type="match status" value="1"/>
</dbReference>
<sequence length="439" mass="49100">MRITIENFGPVKHFEFDTEKDLFLIFGKNSVGKSYAISLVYLLLKEFKEPRSGESDALLLVIRDVKALGLDKEIPSKKELATNINAHLVAFFNESFVGSLNRSLVNSFNQINNLQSQLTDDKLKITLGFPRLRVELIMGLKTSAVPMVMEISSCQFQQHCIDNNINKLVENGHGYLMVFTNMAASFYNELPDISEVYYLPASRSGLYQGLAAFSPIIAELSKFRNLISKPINLPAISEPVADYFLRLSEIDSQKHSGLDAYTDTIENTILQGKVEFNDDSKRLAFKPNGLPLQLDLLSVSSMVSEIAPIVSYLKYIVPNAEASGSQAKPLLFIEEPEAHLHPETQVKLMEVFARLVNDGKIKLVMTSHSNYIFNKASNLVMDGKIPLDKFEALLFRMTEAGSVAEKMPTDAYGIDDDNFIDTAESLYEEKLAIINKMNG</sequence>
<dbReference type="SUPFAM" id="SSF52540">
    <property type="entry name" value="P-loop containing nucleoside triphosphate hydrolases"/>
    <property type="match status" value="1"/>
</dbReference>
<dbReference type="PANTHER" id="PTHR43581:SF4">
    <property type="entry name" value="ATP_GTP PHOSPHATASE"/>
    <property type="match status" value="1"/>
</dbReference>
<evidence type="ECO:0000313" key="2">
    <source>
        <dbReference type="EMBL" id="ASF46897.1"/>
    </source>
</evidence>
<dbReference type="Proteomes" id="UP000197019">
    <property type="component" value="Chromosome"/>
</dbReference>
<reference evidence="2 3" key="1">
    <citation type="submission" date="2017-06" db="EMBL/GenBank/DDBJ databases">
        <title>Genome Sequencing of the methanotroph Methylovulum psychrotolerants str. HV10-M2 isolated from a high-altitude environment.</title>
        <authorList>
            <person name="Mateos-Rivera A."/>
        </authorList>
    </citation>
    <scope>NUCLEOTIDE SEQUENCE [LARGE SCALE GENOMIC DNA]</scope>
    <source>
        <strain evidence="2 3">HV10_M2</strain>
    </source>
</reference>
<name>A0A1Z4C034_9GAMM</name>
<gene>
    <name evidence="2" type="ORF">CEK71_12900</name>
</gene>
<dbReference type="RefSeq" id="WP_088619769.1">
    <property type="nucleotide sequence ID" value="NZ_CP022129.1"/>
</dbReference>
<evidence type="ECO:0000313" key="3">
    <source>
        <dbReference type="Proteomes" id="UP000197019"/>
    </source>
</evidence>
<protein>
    <recommendedName>
        <fullName evidence="1">Endonuclease GajA/Old nuclease/RecF-like AAA domain-containing protein</fullName>
    </recommendedName>
</protein>
<dbReference type="InterPro" id="IPR041685">
    <property type="entry name" value="AAA_GajA/Old/RecF-like"/>
</dbReference>
<keyword evidence="3" id="KW-1185">Reference proteome</keyword>
<dbReference type="AlphaFoldDB" id="A0A1Z4C034"/>
<dbReference type="KEGG" id="mpsy:CEK71_12900"/>
<accession>A0A1Z4C034</accession>
<feature type="domain" description="Endonuclease GajA/Old nuclease/RecF-like AAA" evidence="1">
    <location>
        <begin position="293"/>
        <end position="372"/>
    </location>
</feature>
<dbReference type="InterPro" id="IPR027417">
    <property type="entry name" value="P-loop_NTPase"/>
</dbReference>
<evidence type="ECO:0000259" key="1">
    <source>
        <dbReference type="Pfam" id="PF13175"/>
    </source>
</evidence>